<keyword evidence="3" id="KW-0029">Amino-acid transport</keyword>
<dbReference type="SUPFAM" id="SSF53822">
    <property type="entry name" value="Periplasmic binding protein-like I"/>
    <property type="match status" value="1"/>
</dbReference>
<feature type="region of interest" description="Disordered" evidence="4">
    <location>
        <begin position="1"/>
        <end position="26"/>
    </location>
</feature>
<dbReference type="KEGG" id="azc:AZC_3191"/>
<proteinExistence type="inferred from homology"/>
<dbReference type="Pfam" id="PF13458">
    <property type="entry name" value="Peripla_BP_6"/>
    <property type="match status" value="1"/>
</dbReference>
<dbReference type="InterPro" id="IPR028082">
    <property type="entry name" value="Peripla_BP_I"/>
</dbReference>
<evidence type="ECO:0000256" key="1">
    <source>
        <dbReference type="ARBA" id="ARBA00010062"/>
    </source>
</evidence>
<gene>
    <name evidence="6" type="ordered locus">AZC_3191</name>
</gene>
<dbReference type="InterPro" id="IPR051010">
    <property type="entry name" value="BCAA_transport"/>
</dbReference>
<evidence type="ECO:0000313" key="7">
    <source>
        <dbReference type="Proteomes" id="UP000000270"/>
    </source>
</evidence>
<keyword evidence="2" id="KW-0732">Signal</keyword>
<organism evidence="6 7">
    <name type="scientific">Azorhizobium caulinodans (strain ATCC 43989 / DSM 5975 / JCM 20966 / LMG 6465 / NBRC 14845 / NCIMB 13405 / ORS 571)</name>
    <dbReference type="NCBI Taxonomy" id="438753"/>
    <lineage>
        <taxon>Bacteria</taxon>
        <taxon>Pseudomonadati</taxon>
        <taxon>Pseudomonadota</taxon>
        <taxon>Alphaproteobacteria</taxon>
        <taxon>Hyphomicrobiales</taxon>
        <taxon>Xanthobacteraceae</taxon>
        <taxon>Azorhizobium</taxon>
    </lineage>
</organism>
<evidence type="ECO:0000256" key="2">
    <source>
        <dbReference type="ARBA" id="ARBA00022729"/>
    </source>
</evidence>
<reference evidence="6 7" key="6">
    <citation type="journal article" date="2011" name="Appl. Environ. Microbiol.">
        <title>Involvement of the azorhizobial chromosome partition gene (parA) in the onset of bacteroid differentiation during Sesbania rostrata stem nodule development.</title>
        <authorList>
            <person name="Liu CT."/>
            <person name="Lee KB."/>
            <person name="Wang YS."/>
            <person name="Peng MH."/>
            <person name="Lee KT."/>
            <person name="Suzuki S."/>
            <person name="Suzuki T."/>
            <person name="Oyaizu H."/>
        </authorList>
    </citation>
    <scope>NUCLEOTIDE SEQUENCE [LARGE SCALE GENOMIC DNA]</scope>
    <source>
        <strain evidence="7">ATCC 43989 / DSM 5975 / JCM 20966 / LMG 6465 / NBRC 14845 / NCIMB 13405 / ORS 571</strain>
    </source>
</reference>
<reference evidence="7" key="2">
    <citation type="submission" date="2007-04" db="EMBL/GenBank/DDBJ databases">
        <title>Complete genome sequence of the nitrogen-fixing bacterium Azorhizobium caulinodans ORS571.</title>
        <authorList>
            <person name="Lee K.B."/>
            <person name="Backer P.D."/>
            <person name="Aono T."/>
            <person name="Liu C.T."/>
            <person name="Suzuki S."/>
            <person name="Suzuki T."/>
            <person name="Kaneko T."/>
            <person name="Yamada M."/>
            <person name="Tabata S."/>
            <person name="Kupfer D.M."/>
            <person name="Najar F.Z."/>
            <person name="Wiley G.B."/>
            <person name="Roe B."/>
            <person name="Binnewies T."/>
            <person name="Ussery D."/>
            <person name="Vereecke D."/>
            <person name="Gevers D."/>
            <person name="Holsters M."/>
            <person name="Oyaizu H."/>
        </authorList>
    </citation>
    <scope>NUCLEOTIDE SEQUENCE [LARGE SCALE GENOMIC DNA]</scope>
    <source>
        <strain evidence="7">ATCC 43989 / DSM 5975 / JCM 20966 / LMG 6465 / NBRC 14845 / NCIMB 13405 / ORS 571</strain>
    </source>
</reference>
<name>A8ICC7_AZOC5</name>
<dbReference type="InterPro" id="IPR028081">
    <property type="entry name" value="Leu-bd"/>
</dbReference>
<keyword evidence="7" id="KW-1185">Reference proteome</keyword>
<dbReference type="PANTHER" id="PTHR30483:SF6">
    <property type="entry name" value="PERIPLASMIC BINDING PROTEIN OF ABC TRANSPORTER FOR NATURAL AMINO ACIDS"/>
    <property type="match status" value="1"/>
</dbReference>
<dbReference type="PANTHER" id="PTHR30483">
    <property type="entry name" value="LEUCINE-SPECIFIC-BINDING PROTEIN"/>
    <property type="match status" value="1"/>
</dbReference>
<evidence type="ECO:0000256" key="3">
    <source>
        <dbReference type="ARBA" id="ARBA00022970"/>
    </source>
</evidence>
<dbReference type="Gene3D" id="3.40.50.2300">
    <property type="match status" value="2"/>
</dbReference>
<reference evidence="6 7" key="5">
    <citation type="journal article" date="2010" name="Appl. Environ. Microbiol.">
        <title>phrR-like gene praR of Azorhizobium caulinodans ORS571 is essential for symbiosis with Sesbania rostrata and is involved in expression of reb genes.</title>
        <authorList>
            <person name="Akiba N."/>
            <person name="Aono T."/>
            <person name="Toyazaki H."/>
            <person name="Sato S."/>
            <person name="Oyaizu H."/>
        </authorList>
    </citation>
    <scope>NUCLEOTIDE SEQUENCE [LARGE SCALE GENOMIC DNA]</scope>
    <source>
        <strain evidence="7">ATCC 43989 / DSM 5975 / JCM 20966 / LMG 6465 / NBRC 14845 / NCIMB 13405 / ORS 571</strain>
    </source>
</reference>
<reference evidence="6 7" key="4">
    <citation type="journal article" date="2009" name="Appl. Environ. Microbiol.">
        <title>Comparative genome-wide transcriptional profiling of Azorhizobium caulinodans ORS571 grown under free-living and symbiotic conditions.</title>
        <authorList>
            <person name="Tsukada S."/>
            <person name="Aono T."/>
            <person name="Akiba N."/>
            <person name="Lee KB."/>
            <person name="Liu CT."/>
            <person name="Toyazaki H."/>
            <person name="Oyaizu H."/>
        </authorList>
    </citation>
    <scope>NUCLEOTIDE SEQUENCE [LARGE SCALE GENOMIC DNA]</scope>
    <source>
        <strain evidence="7">ATCC 43989 / DSM 5975 / JCM 20966 / LMG 6465 / NBRC 14845 / NCIMB 13405 / ORS 571</strain>
    </source>
</reference>
<reference evidence="6 7" key="1">
    <citation type="journal article" date="2007" name="Appl. Environ. Microbiol.">
        <title>Rhizobial factors required for stem nodule maturation and maintenance in Sesbania rostrata-Azorhizobium caulinodans ORS571 symbiosis.</title>
        <authorList>
            <person name="Suzuki S."/>
            <person name="Aono T."/>
            <person name="Lee KB."/>
            <person name="Suzuki T."/>
            <person name="Liu CT."/>
            <person name="Miwa H."/>
            <person name="Wakao S."/>
            <person name="Iki T."/>
            <person name="Oyaizu H."/>
        </authorList>
    </citation>
    <scope>NUCLEOTIDE SEQUENCE [LARGE SCALE GENOMIC DNA]</scope>
    <source>
        <strain evidence="7">ATCC 43989 / DSM 5975 / JCM 20966 / LMG 6465 / NBRC 14845 / NCIMB 13405 / ORS 571</strain>
    </source>
</reference>
<dbReference type="Proteomes" id="UP000000270">
    <property type="component" value="Chromosome"/>
</dbReference>
<dbReference type="STRING" id="438753.AZC_3191"/>
<dbReference type="CDD" id="cd06359">
    <property type="entry name" value="PBP1_Nba-like"/>
    <property type="match status" value="1"/>
</dbReference>
<feature type="domain" description="Leucine-binding protein" evidence="5">
    <location>
        <begin position="66"/>
        <end position="400"/>
    </location>
</feature>
<keyword evidence="3" id="KW-0813">Transport</keyword>
<sequence length="430" mass="45557">MDLRCRGFQEAGGHEGPGSPAGPFADASVTRREIVMPLIRKSLRPARLMALAAATMLAPTLAAADPIKIGLVSTLSGPSAALGVHMRDGFQLAVKELGGKLGGQPTEVIVVDDELKPDVAVTKVKALLDRDKVDVIAGVVFSNVMMAVSKPVLENETFIVSGNAGPSPLAGKGCSPYFFAASYQNDQNHEVMGKYAQDKGYKRVVLMTPNYQAGKDSMAGFKRYFKGEVVEEIFVPLGQLDFSAELAKISAANPDALFTFMPGGMGVNLVKQFKQAGLDGKVPFLSAFTVDETTLPATQDAAAGLLSGAEWAPNLDTPQNKAFVAAYEKEYGVVPSLYAAQGYDAAKLIDGALKATGGKVTDKTAFRKALASAPFQSVRGSFAFNTNGFPIQDFYVVKAVKRDDGKFATETVAKVFTAARDSYAGECPLK</sequence>
<evidence type="ECO:0000313" key="6">
    <source>
        <dbReference type="EMBL" id="BAF89189.1"/>
    </source>
</evidence>
<dbReference type="EMBL" id="AP009384">
    <property type="protein sequence ID" value="BAF89189.1"/>
    <property type="molecule type" value="Genomic_DNA"/>
</dbReference>
<dbReference type="eggNOG" id="COG0683">
    <property type="taxonomic scope" value="Bacteria"/>
</dbReference>
<dbReference type="HOGENOM" id="CLU_027128_1_2_5"/>
<reference evidence="6 7" key="3">
    <citation type="journal article" date="2008" name="BMC Genomics">
        <title>The genome of the versatile nitrogen fixer Azorhizobium caulinodans ORS571.</title>
        <authorList>
            <person name="Lee KB."/>
            <person name="Backer P.D."/>
            <person name="Aono T."/>
            <person name="Liu CT."/>
            <person name="Suzuki S."/>
            <person name="Suzuki T."/>
            <person name="Kaneko T."/>
            <person name="Yamada M."/>
            <person name="Tabata S."/>
            <person name="Kupfer D.M."/>
            <person name="Najar F.Z."/>
            <person name="Wiley G.B."/>
            <person name="Roe B."/>
            <person name="Binnewies T.T."/>
            <person name="Ussery D.W."/>
            <person name="D'Haeze W."/>
            <person name="Herder J.D."/>
            <person name="Gevers D."/>
            <person name="Vereecke D."/>
            <person name="Holsters M."/>
            <person name="Oyaizu H."/>
        </authorList>
    </citation>
    <scope>NUCLEOTIDE SEQUENCE [LARGE SCALE GENOMIC DNA]</scope>
    <source>
        <strain evidence="7">ATCC 43989 / DSM 5975 / JCM 20966 / LMG 6465 / NBRC 14845 / NCIMB 13405 / ORS 571</strain>
    </source>
</reference>
<dbReference type="GO" id="GO:0006865">
    <property type="term" value="P:amino acid transport"/>
    <property type="evidence" value="ECO:0007669"/>
    <property type="project" value="UniProtKB-KW"/>
</dbReference>
<comment type="similarity">
    <text evidence="1">Belongs to the leucine-binding protein family.</text>
</comment>
<evidence type="ECO:0000259" key="5">
    <source>
        <dbReference type="Pfam" id="PF13458"/>
    </source>
</evidence>
<protein>
    <submittedName>
        <fullName evidence="6">Putative substrate-binding protein</fullName>
    </submittedName>
</protein>
<accession>A8ICC7</accession>
<dbReference type="AlphaFoldDB" id="A8ICC7"/>
<evidence type="ECO:0000256" key="4">
    <source>
        <dbReference type="SAM" id="MobiDB-lite"/>
    </source>
</evidence>